<feature type="binding site" evidence="4">
    <location>
        <position position="157"/>
    </location>
    <ligand>
        <name>Zn(2+)</name>
        <dbReference type="ChEBI" id="CHEBI:29105"/>
    </ligand>
</feature>
<dbReference type="InterPro" id="IPR029035">
    <property type="entry name" value="DHS-like_NAD/FAD-binding_dom"/>
</dbReference>
<dbReference type="CDD" id="cd01407">
    <property type="entry name" value="SIR2-fam"/>
    <property type="match status" value="1"/>
</dbReference>
<dbReference type="PANTHER" id="PTHR11085">
    <property type="entry name" value="NAD-DEPENDENT PROTEIN DEACYLASE SIRTUIN-5, MITOCHONDRIAL-RELATED"/>
    <property type="match status" value="1"/>
</dbReference>
<evidence type="ECO:0000313" key="7">
    <source>
        <dbReference type="EMBL" id="PIE32511.1"/>
    </source>
</evidence>
<dbReference type="InterPro" id="IPR003000">
    <property type="entry name" value="Sirtuin"/>
</dbReference>
<dbReference type="Pfam" id="PF02146">
    <property type="entry name" value="SIR2"/>
    <property type="match status" value="1"/>
</dbReference>
<dbReference type="PANTHER" id="PTHR11085:SF4">
    <property type="entry name" value="NAD-DEPENDENT PROTEIN DEACYLASE"/>
    <property type="match status" value="1"/>
</dbReference>
<feature type="active site" description="Proton acceptor" evidence="4">
    <location>
        <position position="124"/>
    </location>
</feature>
<dbReference type="GO" id="GO:0017136">
    <property type="term" value="F:histone deacetylase activity, NAD-dependent"/>
    <property type="evidence" value="ECO:0007669"/>
    <property type="project" value="TreeGrafter"/>
</dbReference>
<dbReference type="EC" id="2.3.1.286" evidence="1"/>
<dbReference type="Proteomes" id="UP000230914">
    <property type="component" value="Unassembled WGS sequence"/>
</dbReference>
<evidence type="ECO:0000313" key="8">
    <source>
        <dbReference type="Proteomes" id="UP000230914"/>
    </source>
</evidence>
<feature type="binding site" evidence="4">
    <location>
        <position position="135"/>
    </location>
    <ligand>
        <name>Zn(2+)</name>
        <dbReference type="ChEBI" id="CHEBI:29105"/>
    </ligand>
</feature>
<reference evidence="7 8" key="1">
    <citation type="submission" date="2017-10" db="EMBL/GenBank/DDBJ databases">
        <title>Novel microbial diversity and functional potential in the marine mammal oral microbiome.</title>
        <authorList>
            <person name="Dudek N.K."/>
            <person name="Sun C.L."/>
            <person name="Burstein D."/>
            <person name="Kantor R.S."/>
            <person name="Aliaga Goltsman D.S."/>
            <person name="Bik E.M."/>
            <person name="Thomas B.C."/>
            <person name="Banfield J.F."/>
            <person name="Relman D.A."/>
        </authorList>
    </citation>
    <scope>NUCLEOTIDE SEQUENCE [LARGE SCALE GENOMIC DNA]</scope>
    <source>
        <strain evidence="7">DOLJORAL78_61_10</strain>
    </source>
</reference>
<dbReference type="AlphaFoldDB" id="A0A2G6KA22"/>
<evidence type="ECO:0000256" key="3">
    <source>
        <dbReference type="ARBA" id="ARBA00023027"/>
    </source>
</evidence>
<keyword evidence="4" id="KW-0862">Zinc</keyword>
<evidence type="ECO:0000256" key="4">
    <source>
        <dbReference type="PROSITE-ProRule" id="PRU00236"/>
    </source>
</evidence>
<organism evidence="7 8">
    <name type="scientific">Ilumatobacter coccineus</name>
    <dbReference type="NCBI Taxonomy" id="467094"/>
    <lineage>
        <taxon>Bacteria</taxon>
        <taxon>Bacillati</taxon>
        <taxon>Actinomycetota</taxon>
        <taxon>Acidimicrobiia</taxon>
        <taxon>Acidimicrobiales</taxon>
        <taxon>Ilumatobacteraceae</taxon>
        <taxon>Ilumatobacter</taxon>
    </lineage>
</organism>
<feature type="binding site" evidence="4">
    <location>
        <position position="160"/>
    </location>
    <ligand>
        <name>Zn(2+)</name>
        <dbReference type="ChEBI" id="CHEBI:29105"/>
    </ligand>
</feature>
<dbReference type="SUPFAM" id="SSF52467">
    <property type="entry name" value="DHS-like NAD/FAD-binding domain"/>
    <property type="match status" value="1"/>
</dbReference>
<keyword evidence="3" id="KW-0520">NAD</keyword>
<evidence type="ECO:0000256" key="2">
    <source>
        <dbReference type="ARBA" id="ARBA00022679"/>
    </source>
</evidence>
<accession>A0A2G6KA22</accession>
<comment type="caution">
    <text evidence="7">The sequence shown here is derived from an EMBL/GenBank/DDBJ whole genome shotgun (WGS) entry which is preliminary data.</text>
</comment>
<keyword evidence="2" id="KW-0808">Transferase</keyword>
<feature type="region of interest" description="Disordered" evidence="5">
    <location>
        <begin position="253"/>
        <end position="274"/>
    </location>
</feature>
<dbReference type="Gene3D" id="3.30.1600.10">
    <property type="entry name" value="SIR2/SIRT2 'Small Domain"/>
    <property type="match status" value="1"/>
</dbReference>
<keyword evidence="4" id="KW-0479">Metal-binding</keyword>
<dbReference type="InterPro" id="IPR050134">
    <property type="entry name" value="NAD-dep_sirtuin_deacylases"/>
</dbReference>
<evidence type="ECO:0000259" key="6">
    <source>
        <dbReference type="PROSITE" id="PS50305"/>
    </source>
</evidence>
<feature type="binding site" evidence="4">
    <location>
        <position position="132"/>
    </location>
    <ligand>
        <name>Zn(2+)</name>
        <dbReference type="ChEBI" id="CHEBI:29105"/>
    </ligand>
</feature>
<proteinExistence type="predicted"/>
<feature type="domain" description="Deacetylase sirtuin-type" evidence="6">
    <location>
        <begin position="1"/>
        <end position="253"/>
    </location>
</feature>
<evidence type="ECO:0000256" key="1">
    <source>
        <dbReference type="ARBA" id="ARBA00012928"/>
    </source>
</evidence>
<dbReference type="GO" id="GO:0046872">
    <property type="term" value="F:metal ion binding"/>
    <property type="evidence" value="ECO:0007669"/>
    <property type="project" value="UniProtKB-KW"/>
</dbReference>
<dbReference type="EMBL" id="PDSL01000047">
    <property type="protein sequence ID" value="PIE32511.1"/>
    <property type="molecule type" value="Genomic_DNA"/>
</dbReference>
<protein>
    <recommendedName>
        <fullName evidence="1">protein acetyllysine N-acetyltransferase</fullName>
        <ecNumber evidence="1">2.3.1.286</ecNumber>
    </recommendedName>
</protein>
<dbReference type="InterPro" id="IPR026590">
    <property type="entry name" value="Ssirtuin_cat_dom"/>
</dbReference>
<name>A0A2G6KA22_9ACTN</name>
<gene>
    <name evidence="7" type="ORF">CSA55_03280</name>
</gene>
<dbReference type="Gene3D" id="3.40.50.1220">
    <property type="entry name" value="TPP-binding domain"/>
    <property type="match status" value="1"/>
</dbReference>
<dbReference type="GO" id="GO:0070403">
    <property type="term" value="F:NAD+ binding"/>
    <property type="evidence" value="ECO:0007669"/>
    <property type="project" value="InterPro"/>
</dbReference>
<evidence type="ECO:0000256" key="5">
    <source>
        <dbReference type="SAM" id="MobiDB-lite"/>
    </source>
</evidence>
<sequence length="287" mass="31444">MAPPTIDVAAEVIGSATRLVVLTGAGISTDSGIPDFRGPNGVWTRNPAAEKASNIHYYLTDPEVRRAAWLQRLDTTVWTAEPNLGHHCIVDLQRSGRLAAVITQNIDGLHQESGIDPDLVIEVHGTMRDTRCLDCGDVRSMREALDRVRSGEADPPCRRCGGIMKADTISFGQALIPEVIDRAFQMAQTCDVLLNEPRWMPGLTILCEAQSPRFSRSWSVVAHGDRSPHGAGNVHRWPISATRLSFLGHLLARSPPRPPATSSPMERSFSMSENPTNTRLLLFPARS</sequence>
<dbReference type="PROSITE" id="PS50305">
    <property type="entry name" value="SIRTUIN"/>
    <property type="match status" value="1"/>
</dbReference>
<dbReference type="InterPro" id="IPR026591">
    <property type="entry name" value="Sirtuin_cat_small_dom_sf"/>
</dbReference>